<evidence type="ECO:0000256" key="1">
    <source>
        <dbReference type="SAM" id="MobiDB-lite"/>
    </source>
</evidence>
<gene>
    <name evidence="2" type="ORF">R1flu_013200</name>
</gene>
<dbReference type="AlphaFoldDB" id="A0ABD1YDN4"/>
<protein>
    <submittedName>
        <fullName evidence="2">Uncharacterized protein</fullName>
    </submittedName>
</protein>
<name>A0ABD1YDN4_9MARC</name>
<evidence type="ECO:0000313" key="2">
    <source>
        <dbReference type="EMBL" id="KAL2628514.1"/>
    </source>
</evidence>
<feature type="region of interest" description="Disordered" evidence="1">
    <location>
        <begin position="49"/>
        <end position="69"/>
    </location>
</feature>
<comment type="caution">
    <text evidence="2">The sequence shown here is derived from an EMBL/GenBank/DDBJ whole genome shotgun (WGS) entry which is preliminary data.</text>
</comment>
<dbReference type="Proteomes" id="UP001605036">
    <property type="component" value="Unassembled WGS sequence"/>
</dbReference>
<keyword evidence="3" id="KW-1185">Reference proteome</keyword>
<accession>A0ABD1YDN4</accession>
<feature type="compositionally biased region" description="Basic and acidic residues" evidence="1">
    <location>
        <begin position="60"/>
        <end position="69"/>
    </location>
</feature>
<sequence>MRFRISYFPDTSPKELFPLFLSIPRFESIYSLNPLETLNYETHVMECNIQSSSSSSSDGRYTDRKINSR</sequence>
<proteinExistence type="predicted"/>
<organism evidence="2 3">
    <name type="scientific">Riccia fluitans</name>
    <dbReference type="NCBI Taxonomy" id="41844"/>
    <lineage>
        <taxon>Eukaryota</taxon>
        <taxon>Viridiplantae</taxon>
        <taxon>Streptophyta</taxon>
        <taxon>Embryophyta</taxon>
        <taxon>Marchantiophyta</taxon>
        <taxon>Marchantiopsida</taxon>
        <taxon>Marchantiidae</taxon>
        <taxon>Marchantiales</taxon>
        <taxon>Ricciaceae</taxon>
        <taxon>Riccia</taxon>
    </lineage>
</organism>
<dbReference type="EMBL" id="JBHFFA010000004">
    <property type="protein sequence ID" value="KAL2628514.1"/>
    <property type="molecule type" value="Genomic_DNA"/>
</dbReference>
<reference evidence="2 3" key="1">
    <citation type="submission" date="2024-09" db="EMBL/GenBank/DDBJ databases">
        <title>Chromosome-scale assembly of Riccia fluitans.</title>
        <authorList>
            <person name="Paukszto L."/>
            <person name="Sawicki J."/>
            <person name="Karawczyk K."/>
            <person name="Piernik-Szablinska J."/>
            <person name="Szczecinska M."/>
            <person name="Mazdziarz M."/>
        </authorList>
    </citation>
    <scope>NUCLEOTIDE SEQUENCE [LARGE SCALE GENOMIC DNA]</scope>
    <source>
        <strain evidence="2">Rf_01</strain>
        <tissue evidence="2">Aerial parts of the thallus</tissue>
    </source>
</reference>
<evidence type="ECO:0000313" key="3">
    <source>
        <dbReference type="Proteomes" id="UP001605036"/>
    </source>
</evidence>